<proteinExistence type="predicted"/>
<reference evidence="1 2" key="1">
    <citation type="submission" date="2018-08" db="EMBL/GenBank/DDBJ databases">
        <title>Genomic Encyclopedia of Type Strains, Phase IV (KMG-IV): sequencing the most valuable type-strain genomes for metagenomic binning, comparative biology and taxonomic classification.</title>
        <authorList>
            <person name="Goeker M."/>
        </authorList>
    </citation>
    <scope>NUCLEOTIDE SEQUENCE [LARGE SCALE GENOMIC DNA]</scope>
    <source>
        <strain evidence="1 2">DSM 25527</strain>
    </source>
</reference>
<evidence type="ECO:0000313" key="1">
    <source>
        <dbReference type="EMBL" id="RIA46051.1"/>
    </source>
</evidence>
<protein>
    <submittedName>
        <fullName evidence="1">Uncharacterized protein</fullName>
    </submittedName>
</protein>
<evidence type="ECO:0000313" key="2">
    <source>
        <dbReference type="Proteomes" id="UP000266568"/>
    </source>
</evidence>
<comment type="caution">
    <text evidence="1">The sequence shown here is derived from an EMBL/GenBank/DDBJ whole genome shotgun (WGS) entry which is preliminary data.</text>
</comment>
<dbReference type="AlphaFoldDB" id="A0A397PK04"/>
<dbReference type="RefSeq" id="WP_004211475.1">
    <property type="nucleotide sequence ID" value="NZ_QXDC01000002.1"/>
</dbReference>
<dbReference type="OrthoDB" id="7472910at2"/>
<organism evidence="1 2">
    <name type="scientific">Hephaestia caeni</name>
    <dbReference type="NCBI Taxonomy" id="645617"/>
    <lineage>
        <taxon>Bacteria</taxon>
        <taxon>Pseudomonadati</taxon>
        <taxon>Pseudomonadota</taxon>
        <taxon>Alphaproteobacteria</taxon>
        <taxon>Sphingomonadales</taxon>
        <taxon>Sphingomonadaceae</taxon>
        <taxon>Hephaestia</taxon>
    </lineage>
</organism>
<dbReference type="Proteomes" id="UP000266568">
    <property type="component" value="Unassembled WGS sequence"/>
</dbReference>
<sequence length="133" mass="14894">MIADARLYRLDCSEYFSRLINLCKRIHSSRTGHDRSLSDVIAYRAGRADDTLDHGISVLREHLATIPTTGGHEVAFAISSATLDLLERARIRFSAALDSELMIGDTISLLLFDYVVEDKTEAVMAKLRHRGVF</sequence>
<name>A0A397PK04_9SPHN</name>
<keyword evidence="2" id="KW-1185">Reference proteome</keyword>
<dbReference type="EMBL" id="QXDC01000002">
    <property type="protein sequence ID" value="RIA46051.1"/>
    <property type="molecule type" value="Genomic_DNA"/>
</dbReference>
<accession>A0A397PK04</accession>
<gene>
    <name evidence="1" type="ORF">DFR49_0580</name>
</gene>